<feature type="domain" description="Amidohydrolase-related" evidence="5">
    <location>
        <begin position="265"/>
        <end position="376"/>
    </location>
</feature>
<comment type="subcellular location">
    <subcellularLocation>
        <location evidence="1">Cytoplasm</location>
    </subcellularLocation>
</comment>
<dbReference type="Gene3D" id="2.30.40.10">
    <property type="entry name" value="Urease, subunit C, domain 1"/>
    <property type="match status" value="1"/>
</dbReference>
<comment type="function">
    <text evidence="1">Catalyzes the hydrolytic cleavage of a subset of L-isoaspartyl (L-beta-aspartyl) dipeptides. Used to degrade proteins damaged by L-isoaspartyl residues formation.</text>
</comment>
<dbReference type="GO" id="GO:0008798">
    <property type="term" value="F:beta-aspartyl-peptidase activity"/>
    <property type="evidence" value="ECO:0007669"/>
    <property type="project" value="InterPro"/>
</dbReference>
<dbReference type="EMBL" id="PIPP01000003">
    <property type="protein sequence ID" value="RUO36773.1"/>
    <property type="molecule type" value="Genomic_DNA"/>
</dbReference>
<dbReference type="GO" id="GO:0016810">
    <property type="term" value="F:hydrolase activity, acting on carbon-nitrogen (but not peptide) bonds"/>
    <property type="evidence" value="ECO:0007669"/>
    <property type="project" value="InterPro"/>
</dbReference>
<organism evidence="6 7">
    <name type="scientific">Aliidiomarina shirensis</name>
    <dbReference type="NCBI Taxonomy" id="1048642"/>
    <lineage>
        <taxon>Bacteria</taxon>
        <taxon>Pseudomonadati</taxon>
        <taxon>Pseudomonadota</taxon>
        <taxon>Gammaproteobacteria</taxon>
        <taxon>Alteromonadales</taxon>
        <taxon>Idiomarinaceae</taxon>
        <taxon>Aliidiomarina</taxon>
    </lineage>
</organism>
<evidence type="ECO:0000256" key="1">
    <source>
        <dbReference type="PIRNR" id="PIRNR001238"/>
    </source>
</evidence>
<keyword evidence="1" id="KW-0482">Metalloprotease</keyword>
<feature type="binding site" evidence="3">
    <location>
        <position position="290"/>
    </location>
    <ligand>
        <name>substrate</name>
    </ligand>
</feature>
<sequence>MLTLIKGAEVYAPEYLNRKDILIADGRIAAIAENLEIDISGVEIETVDGKGLYAFPGFVDPLAHITGGGGEGGFHTRTPAMELTDASMFGVTTLVAGLGTDATTRTLPDMLAKAHGLCNEGLSIYCYTGSYEVPIRTLLGSVRDDIMMIDKFIGVGEVAIADHRGSHPTVHELARIAAEARVGGMLSGKRGIVFLHVGEDEDKLNLVRNVTENFAVPITQFYPTHMNRSAELLRDGYDLAKKGMVMDVTASTTPELLAQGELSAAAALAQALQDGIAHTQISFSSDGNASLPDFDESGTLVGLQVGQVRSVYDAFVEAVNSYDIDISIALHAVSSNAARYLGLKRKGALAAGADADIVLVKRDSLAIDSVWANGKRLVGGGKALVKSTFYREP</sequence>
<feature type="binding site" evidence="4">
    <location>
        <position position="286"/>
    </location>
    <ligand>
        <name>Zn(2+)</name>
        <dbReference type="ChEBI" id="CHEBI:29105"/>
        <label>1</label>
        <note>catalytic</note>
    </ligand>
</feature>
<dbReference type="Pfam" id="PF01979">
    <property type="entry name" value="Amidohydro_1"/>
    <property type="match status" value="1"/>
</dbReference>
<comment type="PTM">
    <text evidence="1">Carboxylation allows a single lysine to coordinate two zinc ions.</text>
</comment>
<keyword evidence="1" id="KW-0645">Protease</keyword>
<dbReference type="OrthoDB" id="9776455at2"/>
<feature type="binding site" evidence="3">
    <location>
        <position position="164"/>
    </location>
    <ligand>
        <name>substrate</name>
    </ligand>
</feature>
<dbReference type="PANTHER" id="PTHR11647">
    <property type="entry name" value="HYDRANTOINASE/DIHYDROPYRIMIDINASE FAMILY MEMBER"/>
    <property type="match status" value="1"/>
</dbReference>
<dbReference type="InterPro" id="IPR032466">
    <property type="entry name" value="Metal_Hydrolase"/>
</dbReference>
<dbReference type="SUPFAM" id="SSF51556">
    <property type="entry name" value="Metallo-dependent hydrolases"/>
    <property type="match status" value="1"/>
</dbReference>
<evidence type="ECO:0000313" key="6">
    <source>
        <dbReference type="EMBL" id="RUO36773.1"/>
    </source>
</evidence>
<dbReference type="EC" id="3.4.19.-" evidence="1"/>
<keyword evidence="1" id="KW-0378">Hydrolase</keyword>
<feature type="binding site" evidence="3">
    <location>
        <position position="131"/>
    </location>
    <ligand>
        <name>substrate</name>
    </ligand>
</feature>
<feature type="binding site" evidence="4">
    <location>
        <position position="196"/>
    </location>
    <ligand>
        <name>Zn(2+)</name>
        <dbReference type="ChEBI" id="CHEBI:29105"/>
        <label>2</label>
        <note>catalytic</note>
    </ligand>
</feature>
<comment type="similarity">
    <text evidence="1">Belongs to the peptidase M38 family.</text>
</comment>
<dbReference type="InterPro" id="IPR010229">
    <property type="entry name" value="Pept_M38_dipep"/>
</dbReference>
<dbReference type="GO" id="GO:0008237">
    <property type="term" value="F:metallopeptidase activity"/>
    <property type="evidence" value="ECO:0007669"/>
    <property type="project" value="UniProtKB-KW"/>
</dbReference>
<keyword evidence="7" id="KW-1185">Reference proteome</keyword>
<reference evidence="7" key="1">
    <citation type="journal article" date="2018" name="Front. Microbiol.">
        <title>Genome-Based Analysis Reveals the Taxonomy and Diversity of the Family Idiomarinaceae.</title>
        <authorList>
            <person name="Liu Y."/>
            <person name="Lai Q."/>
            <person name="Shao Z."/>
        </authorList>
    </citation>
    <scope>NUCLEOTIDE SEQUENCE [LARGE SCALE GENOMIC DNA]</scope>
    <source>
        <strain evidence="7">AIS</strain>
    </source>
</reference>
<keyword evidence="1 4" id="KW-0479">Metal-binding</keyword>
<feature type="binding site" evidence="4">
    <location>
        <position position="64"/>
    </location>
    <ligand>
        <name>Zn(2+)</name>
        <dbReference type="ChEBI" id="CHEBI:29105"/>
        <label>1</label>
        <note>catalytic</note>
    </ligand>
</feature>
<dbReference type="PANTHER" id="PTHR11647:SF1">
    <property type="entry name" value="COLLAPSIN RESPONSE MEDIATOR PROTEIN"/>
    <property type="match status" value="1"/>
</dbReference>
<evidence type="ECO:0000259" key="5">
    <source>
        <dbReference type="Pfam" id="PF01979"/>
    </source>
</evidence>
<comment type="cofactor">
    <cofactor evidence="1 4">
        <name>Zn(2+)</name>
        <dbReference type="ChEBI" id="CHEBI:29105"/>
    </cofactor>
    <text evidence="1 4">Binds 2 Zn(2+) ions per subunit.</text>
</comment>
<dbReference type="GO" id="GO:0006508">
    <property type="term" value="P:proteolysis"/>
    <property type="evidence" value="ECO:0007669"/>
    <property type="project" value="UniProtKB-KW"/>
</dbReference>
<comment type="caution">
    <text evidence="6">The sequence shown here is derived from an EMBL/GenBank/DDBJ whole genome shotgun (WGS) entry which is preliminary data.</text>
</comment>
<dbReference type="InterPro" id="IPR006680">
    <property type="entry name" value="Amidohydro-rel"/>
</dbReference>
<evidence type="ECO:0000256" key="4">
    <source>
        <dbReference type="PIRSR" id="PIRSR001238-3"/>
    </source>
</evidence>
<dbReference type="PIRSF" id="PIRSF001238">
    <property type="entry name" value="IadA"/>
    <property type="match status" value="1"/>
</dbReference>
<feature type="active site" description="Proton acceptor" evidence="2">
    <location>
        <position position="286"/>
    </location>
</feature>
<evidence type="ECO:0000256" key="3">
    <source>
        <dbReference type="PIRSR" id="PIRSR001238-2"/>
    </source>
</evidence>
<dbReference type="NCBIfam" id="TIGR01975">
    <property type="entry name" value="isoAsp_dipep"/>
    <property type="match status" value="1"/>
</dbReference>
<dbReference type="SUPFAM" id="SSF51338">
    <property type="entry name" value="Composite domain of metallo-dependent hydrolases"/>
    <property type="match status" value="1"/>
</dbReference>
<dbReference type="InterPro" id="IPR050378">
    <property type="entry name" value="Metallo-dep_Hydrolases_sf"/>
</dbReference>
<dbReference type="Proteomes" id="UP000286934">
    <property type="component" value="Unassembled WGS sequence"/>
</dbReference>
<accession>A0A432WSM8</accession>
<dbReference type="GO" id="GO:0046872">
    <property type="term" value="F:metal ion binding"/>
    <property type="evidence" value="ECO:0007669"/>
    <property type="project" value="UniProtKB-KW"/>
</dbReference>
<evidence type="ECO:0000256" key="2">
    <source>
        <dbReference type="PIRSR" id="PIRSR001238-1"/>
    </source>
</evidence>
<feature type="binding site" evidence="4">
    <location>
        <position position="225"/>
    </location>
    <ligand>
        <name>Zn(2+)</name>
        <dbReference type="ChEBI" id="CHEBI:29105"/>
        <label>2</label>
        <note>catalytic</note>
    </ligand>
</feature>
<proteinExistence type="inferred from homology"/>
<dbReference type="AlphaFoldDB" id="A0A432WSM8"/>
<feature type="binding site" evidence="3">
    <location>
        <begin position="69"/>
        <end position="71"/>
    </location>
    <ligand>
        <name>substrate</name>
    </ligand>
</feature>
<name>A0A432WSM8_9GAMM</name>
<feature type="binding site" evidence="3">
    <location>
        <position position="228"/>
    </location>
    <ligand>
        <name>substrate</name>
    </ligand>
</feature>
<dbReference type="RefSeq" id="WP_126807517.1">
    <property type="nucleotide sequence ID" value="NZ_PIPP01000003.1"/>
</dbReference>
<evidence type="ECO:0000313" key="7">
    <source>
        <dbReference type="Proteomes" id="UP000286934"/>
    </source>
</evidence>
<feature type="binding site" evidence="3">
    <location>
        <position position="100"/>
    </location>
    <ligand>
        <name>substrate</name>
    </ligand>
</feature>
<keyword evidence="1 4" id="KW-0862">Zinc</keyword>
<dbReference type="GO" id="GO:0005737">
    <property type="term" value="C:cytoplasm"/>
    <property type="evidence" value="ECO:0007669"/>
    <property type="project" value="UniProtKB-SubCell"/>
</dbReference>
<protein>
    <recommendedName>
        <fullName evidence="1">Isoaspartyl dipeptidase</fullName>
        <ecNumber evidence="1">3.4.19.-</ecNumber>
    </recommendedName>
</protein>
<gene>
    <name evidence="6" type="ORF">CWE13_07945</name>
</gene>
<dbReference type="Gene3D" id="3.20.20.140">
    <property type="entry name" value="Metal-dependent hydrolases"/>
    <property type="match status" value="1"/>
</dbReference>
<dbReference type="InterPro" id="IPR011059">
    <property type="entry name" value="Metal-dep_hydrolase_composite"/>
</dbReference>